<organism evidence="1 2">
    <name type="scientific">Plasmodiophora brassicae</name>
    <name type="common">Clubroot disease agent</name>
    <dbReference type="NCBI Taxonomy" id="37360"/>
    <lineage>
        <taxon>Eukaryota</taxon>
        <taxon>Sar</taxon>
        <taxon>Rhizaria</taxon>
        <taxon>Endomyxa</taxon>
        <taxon>Phytomyxea</taxon>
        <taxon>Plasmodiophorida</taxon>
        <taxon>Plasmodiophoridae</taxon>
        <taxon>Plasmodiophora</taxon>
    </lineage>
</organism>
<keyword evidence="1" id="KW-0496">Mitochondrion</keyword>
<dbReference type="Proteomes" id="UP000290189">
    <property type="component" value="Unassembled WGS sequence"/>
</dbReference>
<evidence type="ECO:0000313" key="1">
    <source>
        <dbReference type="EMBL" id="SPQ95188.1"/>
    </source>
</evidence>
<dbReference type="AlphaFoldDB" id="A0A3P3Y4T5"/>
<reference evidence="1 2" key="1">
    <citation type="submission" date="2018-03" db="EMBL/GenBank/DDBJ databases">
        <authorList>
            <person name="Fogelqvist J."/>
        </authorList>
    </citation>
    <scope>NUCLEOTIDE SEQUENCE [LARGE SCALE GENOMIC DNA]</scope>
</reference>
<sequence>MSKPATIRDLPRELWPLMLEPIREHTLFWVTDVVIPIENVPRNGTGQQRLARQDILNGKVLMPFASKLAAVHCALEQNVSALLDYRQFTTEDGSGLRGRFPTVRTDADTILEQEWVESLPLEDAMDLLCVVQQMAMDMNDNDDDSNNFQDLYRIWAVVECTASEVPKSSFITAFGFNPRACRISGPEVIFQ</sequence>
<name>A0A3P3Y4T5_PLABS</name>
<accession>A0A3P3Y4T5</accession>
<evidence type="ECO:0000313" key="2">
    <source>
        <dbReference type="Proteomes" id="UP000290189"/>
    </source>
</evidence>
<protein>
    <submittedName>
        <fullName evidence="1">Uncharacterized protein</fullName>
    </submittedName>
</protein>
<dbReference type="EMBL" id="OVEO01000003">
    <property type="protein sequence ID" value="SPQ95188.1"/>
    <property type="molecule type" value="Genomic_DNA"/>
</dbReference>
<proteinExistence type="predicted"/>
<geneLocation type="mitochondrion" evidence="1"/>
<gene>
    <name evidence="1" type="ORF">PLBR_LOCUS2403</name>
</gene>